<sequence length="81" mass="9034">MVKKLVLEGTISCIHHDYTGSIGEQAALFNPKGSTFSQIDVKVGRKELAIIRPNGTRFNWKGKGEIHSGDRIRITLEIVKK</sequence>
<organism evidence="1 2">
    <name type="scientific">Candidatus Woesebacteria bacterium GW2011_GWB1_39_12</name>
    <dbReference type="NCBI Taxonomy" id="1618574"/>
    <lineage>
        <taxon>Bacteria</taxon>
        <taxon>Candidatus Woeseibacteriota</taxon>
    </lineage>
</organism>
<evidence type="ECO:0000313" key="2">
    <source>
        <dbReference type="Proteomes" id="UP000033881"/>
    </source>
</evidence>
<proteinExistence type="predicted"/>
<name>A0A0G0MEP8_9BACT</name>
<accession>A0A0G0MEP8</accession>
<protein>
    <submittedName>
        <fullName evidence="1">Uncharacterized protein</fullName>
    </submittedName>
</protein>
<dbReference type="AlphaFoldDB" id="A0A0G0MEP8"/>
<comment type="caution">
    <text evidence="1">The sequence shown here is derived from an EMBL/GenBank/DDBJ whole genome shotgun (WGS) entry which is preliminary data.</text>
</comment>
<dbReference type="STRING" id="1618574.UT24_C0003G0060"/>
<dbReference type="EMBL" id="LBWB01000003">
    <property type="protein sequence ID" value="KKR01653.1"/>
    <property type="molecule type" value="Genomic_DNA"/>
</dbReference>
<dbReference type="Proteomes" id="UP000033881">
    <property type="component" value="Unassembled WGS sequence"/>
</dbReference>
<gene>
    <name evidence="1" type="ORF">UT24_C0003G0060</name>
</gene>
<reference evidence="1 2" key="1">
    <citation type="journal article" date="2015" name="Nature">
        <title>rRNA introns, odd ribosomes, and small enigmatic genomes across a large radiation of phyla.</title>
        <authorList>
            <person name="Brown C.T."/>
            <person name="Hug L.A."/>
            <person name="Thomas B.C."/>
            <person name="Sharon I."/>
            <person name="Castelle C.J."/>
            <person name="Singh A."/>
            <person name="Wilkins M.J."/>
            <person name="Williams K.H."/>
            <person name="Banfield J.F."/>
        </authorList>
    </citation>
    <scope>NUCLEOTIDE SEQUENCE [LARGE SCALE GENOMIC DNA]</scope>
</reference>
<evidence type="ECO:0000313" key="1">
    <source>
        <dbReference type="EMBL" id="KKR01653.1"/>
    </source>
</evidence>